<dbReference type="InterPro" id="IPR011444">
    <property type="entry name" value="DUF1549"/>
</dbReference>
<dbReference type="AlphaFoldDB" id="A0A518DTW7"/>
<protein>
    <submittedName>
        <fullName evidence="7">Planctomycete cytochrome C</fullName>
    </submittedName>
</protein>
<evidence type="ECO:0000256" key="1">
    <source>
        <dbReference type="SAM" id="Coils"/>
    </source>
</evidence>
<dbReference type="InterPro" id="IPR036909">
    <property type="entry name" value="Cyt_c-like_dom_sf"/>
</dbReference>
<sequence length="899" mass="100462">MNTSPIRPRNMRPVTVGQRRTAPDSRLSLRERTRTFAERKSTFCVCDFAQRQNRNHQVIFLAFLACLLVGCFCLLGPATAAAEEPAQPTANKATPSADFFREQVQPILTQHCNACHGPESDLKGGLYLGSRQGLLTGGETGPAVDLQKPDSSLLLEAINYRTYEMPPKKKLSDAQIAVLTQWVKQDLPYPADAESPRPQPAEPNHQTEVTEQAKQYWAFQPPSRPAVPQVENAAWPSSPLDHFILARLEQAGIPPAAPADKRSLIRRATYDLTGLPPTQAEVQAFLADDSPEAFATVIDRLLDSPHYGERWGRHWLDLVRYAETNSYERDGDKPHAWRFRDYVIQSFNDDKPYTQFLKEQLAGDEMEPKTPESIVATGYYRLGIWDDEPVSQKQAFYDDLDDIVLTTSQVFLGLTVNCARCHDHKIDPIPQADYYRFLAFFRGVKRYGERSHPSVLDASVGPIAVNAEQEQAAEQAKRLNGELQGVQRKIGDVERKLHELLTPPEKEDFRAVEVRLDLARKYIGKGLSRQLVDDYAAALKRRQEIEANRPAAIAQALVVKEGGSTPPETFILVRGNAEVEGAKAEPGFPSILSPPEPHITPPASGRSSGRRTALADWIASEQNPLTARVMANRIWQHHFGRGIVRSSNNFGHIGDRPTHPQLLDWLATELVAGDWKLKSLHKKIMLSSTYRMGVHGSAVGLERDPANNLFGRFDSRRLTAEELRDSMLSANGSLNLKMGGPSIYPLIPAEVLAGQSRPGSGWGNSSPEERARRAVYIFIKRSLVEPIMADFDFADVDSTCPVRFVTTQPTQALALLNSEFAHRQAEVFARDLEESAGDDPSRQIALCLQRVTQRKPEPHEVARGVKYLESLQQDGLSPQEALRHFCLLAYNLNEFLYLD</sequence>
<dbReference type="Gene3D" id="1.10.760.10">
    <property type="entry name" value="Cytochrome c-like domain"/>
    <property type="match status" value="1"/>
</dbReference>
<feature type="domain" description="DUF1549" evidence="4">
    <location>
        <begin position="239"/>
        <end position="445"/>
    </location>
</feature>
<name>A0A518DTW7_9BACT</name>
<feature type="region of interest" description="Disordered" evidence="2">
    <location>
        <begin position="1"/>
        <end position="25"/>
    </location>
</feature>
<accession>A0A518DTW7</accession>
<feature type="transmembrane region" description="Helical" evidence="3">
    <location>
        <begin position="58"/>
        <end position="78"/>
    </location>
</feature>
<feature type="region of interest" description="Disordered" evidence="2">
    <location>
        <begin position="586"/>
        <end position="607"/>
    </location>
</feature>
<dbReference type="EMBL" id="CP036433">
    <property type="protein sequence ID" value="QDU95277.1"/>
    <property type="molecule type" value="Genomic_DNA"/>
</dbReference>
<feature type="coiled-coil region" evidence="1">
    <location>
        <begin position="469"/>
        <end position="496"/>
    </location>
</feature>
<dbReference type="GO" id="GO:0009055">
    <property type="term" value="F:electron transfer activity"/>
    <property type="evidence" value="ECO:0007669"/>
    <property type="project" value="InterPro"/>
</dbReference>
<evidence type="ECO:0000259" key="6">
    <source>
        <dbReference type="Pfam" id="PF07635"/>
    </source>
</evidence>
<evidence type="ECO:0000256" key="3">
    <source>
        <dbReference type="SAM" id="Phobius"/>
    </source>
</evidence>
<gene>
    <name evidence="7" type="ORF">Pla8534_30920</name>
</gene>
<dbReference type="SUPFAM" id="SSF46626">
    <property type="entry name" value="Cytochrome c"/>
    <property type="match status" value="1"/>
</dbReference>
<keyword evidence="3" id="KW-0472">Membrane</keyword>
<organism evidence="7 8">
    <name type="scientific">Lignipirellula cremea</name>
    <dbReference type="NCBI Taxonomy" id="2528010"/>
    <lineage>
        <taxon>Bacteria</taxon>
        <taxon>Pseudomonadati</taxon>
        <taxon>Planctomycetota</taxon>
        <taxon>Planctomycetia</taxon>
        <taxon>Pirellulales</taxon>
        <taxon>Pirellulaceae</taxon>
        <taxon>Lignipirellula</taxon>
    </lineage>
</organism>
<keyword evidence="1" id="KW-0175">Coiled coil</keyword>
<keyword evidence="8" id="KW-1185">Reference proteome</keyword>
<dbReference type="KEGG" id="lcre:Pla8534_30920"/>
<proteinExistence type="predicted"/>
<dbReference type="InterPro" id="IPR022655">
    <property type="entry name" value="DUF1553"/>
</dbReference>
<feature type="region of interest" description="Disordered" evidence="2">
    <location>
        <begin position="189"/>
        <end position="208"/>
    </location>
</feature>
<evidence type="ECO:0000313" key="7">
    <source>
        <dbReference type="EMBL" id="QDU95277.1"/>
    </source>
</evidence>
<dbReference type="PANTHER" id="PTHR35889">
    <property type="entry name" value="CYCLOINULO-OLIGOSACCHARIDE FRUCTANOTRANSFERASE-RELATED"/>
    <property type="match status" value="1"/>
</dbReference>
<feature type="domain" description="DUF1553" evidence="5">
    <location>
        <begin position="610"/>
        <end position="867"/>
    </location>
</feature>
<dbReference type="Proteomes" id="UP000317648">
    <property type="component" value="Chromosome"/>
</dbReference>
<dbReference type="Pfam" id="PF07587">
    <property type="entry name" value="PSD1"/>
    <property type="match status" value="1"/>
</dbReference>
<dbReference type="Pfam" id="PF07583">
    <property type="entry name" value="PSCyt2"/>
    <property type="match status" value="1"/>
</dbReference>
<dbReference type="PANTHER" id="PTHR35889:SF3">
    <property type="entry name" value="F-BOX DOMAIN-CONTAINING PROTEIN"/>
    <property type="match status" value="1"/>
</dbReference>
<evidence type="ECO:0000256" key="2">
    <source>
        <dbReference type="SAM" id="MobiDB-lite"/>
    </source>
</evidence>
<reference evidence="7 8" key="1">
    <citation type="submission" date="2019-02" db="EMBL/GenBank/DDBJ databases">
        <title>Deep-cultivation of Planctomycetes and their phenomic and genomic characterization uncovers novel biology.</title>
        <authorList>
            <person name="Wiegand S."/>
            <person name="Jogler M."/>
            <person name="Boedeker C."/>
            <person name="Pinto D."/>
            <person name="Vollmers J."/>
            <person name="Rivas-Marin E."/>
            <person name="Kohn T."/>
            <person name="Peeters S.H."/>
            <person name="Heuer A."/>
            <person name="Rast P."/>
            <person name="Oberbeckmann S."/>
            <person name="Bunk B."/>
            <person name="Jeske O."/>
            <person name="Meyerdierks A."/>
            <person name="Storesund J.E."/>
            <person name="Kallscheuer N."/>
            <person name="Luecker S."/>
            <person name="Lage O.M."/>
            <person name="Pohl T."/>
            <person name="Merkel B.J."/>
            <person name="Hornburger P."/>
            <person name="Mueller R.-W."/>
            <person name="Bruemmer F."/>
            <person name="Labrenz M."/>
            <person name="Spormann A.M."/>
            <person name="Op den Camp H."/>
            <person name="Overmann J."/>
            <person name="Amann R."/>
            <person name="Jetten M.S.M."/>
            <person name="Mascher T."/>
            <person name="Medema M.H."/>
            <person name="Devos D.P."/>
            <person name="Kaster A.-K."/>
            <person name="Ovreas L."/>
            <person name="Rohde M."/>
            <person name="Galperin M.Y."/>
            <person name="Jogler C."/>
        </authorList>
    </citation>
    <scope>NUCLEOTIDE SEQUENCE [LARGE SCALE GENOMIC DNA]</scope>
    <source>
        <strain evidence="7 8">Pla85_3_4</strain>
    </source>
</reference>
<dbReference type="InterPro" id="IPR011429">
    <property type="entry name" value="Cyt_c_Planctomycete-type"/>
</dbReference>
<keyword evidence="3" id="KW-1133">Transmembrane helix</keyword>
<evidence type="ECO:0000259" key="5">
    <source>
        <dbReference type="Pfam" id="PF07587"/>
    </source>
</evidence>
<keyword evidence="3" id="KW-0812">Transmembrane</keyword>
<dbReference type="Pfam" id="PF07635">
    <property type="entry name" value="PSCyt1"/>
    <property type="match status" value="1"/>
</dbReference>
<dbReference type="GO" id="GO:0020037">
    <property type="term" value="F:heme binding"/>
    <property type="evidence" value="ECO:0007669"/>
    <property type="project" value="InterPro"/>
</dbReference>
<feature type="domain" description="Cytochrome C Planctomycete-type" evidence="6">
    <location>
        <begin position="112"/>
        <end position="168"/>
    </location>
</feature>
<evidence type="ECO:0000313" key="8">
    <source>
        <dbReference type="Proteomes" id="UP000317648"/>
    </source>
</evidence>
<evidence type="ECO:0000259" key="4">
    <source>
        <dbReference type="Pfam" id="PF07583"/>
    </source>
</evidence>